<gene>
    <name evidence="1" type="ORF">SCABRO_00853</name>
</gene>
<dbReference type="InterPro" id="IPR024364">
    <property type="entry name" value="Baseplate_phage_T4-like"/>
</dbReference>
<sequence length="267" mass="30577">MDCLGQVILPNGYWIDRTHYRNVKLRVLTGLDEEFFAEQISTTFPANRITNLLNRCITSMDGVEEVTSDAVGRLTVGDREALLLHLRRLIMGERMQCILNCPQTDCNELMDIELRVSDLLQPTYQKPEPVYEDIVESAGRKFRVRFSLPTGIDQEAAALKASTDVQAGGVLLLRRCVESVFDDEDIETEWFPEILPEMLKALPIKMARLDPQAELILNLTCPICEESFSTCLIREHIYYRKLRQHQTIFTLRSICLHSIITGAKQIF</sequence>
<evidence type="ECO:0000313" key="2">
    <source>
        <dbReference type="Proteomes" id="UP000030652"/>
    </source>
</evidence>
<reference evidence="1 2" key="1">
    <citation type="submission" date="2014-10" db="EMBL/GenBank/DDBJ databases">
        <title>Draft genome of anammox bacterium scalindua brodae, obtained using differential coverage binning of sequence data from two enrichment reactors.</title>
        <authorList>
            <person name="Speth D.R."/>
            <person name="Russ L."/>
            <person name="Kartal B."/>
            <person name="Op den Camp H.J."/>
            <person name="Dutilh B.E."/>
            <person name="Jetten M.S."/>
        </authorList>
    </citation>
    <scope>NUCLEOTIDE SEQUENCE [LARGE SCALE GENOMIC DNA]</scope>
    <source>
        <strain evidence="1">RU1</strain>
    </source>
</reference>
<dbReference type="EMBL" id="JRYO01000058">
    <property type="protein sequence ID" value="KHE93427.1"/>
    <property type="molecule type" value="Genomic_DNA"/>
</dbReference>
<protein>
    <recommendedName>
        <fullName evidence="3">T4 bacteriophage base plate protein</fullName>
    </recommendedName>
</protein>
<organism evidence="1 2">
    <name type="scientific">Candidatus Scalindua brodae</name>
    <dbReference type="NCBI Taxonomy" id="237368"/>
    <lineage>
        <taxon>Bacteria</taxon>
        <taxon>Pseudomonadati</taxon>
        <taxon>Planctomycetota</taxon>
        <taxon>Candidatus Brocadiia</taxon>
        <taxon>Candidatus Brocadiales</taxon>
        <taxon>Candidatus Scalinduaceae</taxon>
        <taxon>Candidatus Scalindua</taxon>
    </lineage>
</organism>
<proteinExistence type="predicted"/>
<name>A0A0B0EK57_9BACT</name>
<accession>A0A0B0EK57</accession>
<dbReference type="AlphaFoldDB" id="A0A0B0EK57"/>
<dbReference type="Proteomes" id="UP000030652">
    <property type="component" value="Unassembled WGS sequence"/>
</dbReference>
<dbReference type="Pfam" id="PF12322">
    <property type="entry name" value="T4_baseplate"/>
    <property type="match status" value="1"/>
</dbReference>
<evidence type="ECO:0008006" key="3">
    <source>
        <dbReference type="Google" id="ProtNLM"/>
    </source>
</evidence>
<comment type="caution">
    <text evidence="1">The sequence shown here is derived from an EMBL/GenBank/DDBJ whole genome shotgun (WGS) entry which is preliminary data.</text>
</comment>
<evidence type="ECO:0000313" key="1">
    <source>
        <dbReference type="EMBL" id="KHE93427.1"/>
    </source>
</evidence>